<sequence>MLEIVAVAFCAQWTLYVVWRASAAPTTPSTTVMDFIYKDEGDYYNPNEGYEPYWPDGEWVFELPRDRDLNASTTKWPLVCGEECIYLYTRIGKVCGHVSDDVTYYGCTASFCSGWYVDDLTGGFKTFDTYCNFLDVQCRNKFHSRLIFVHVGECLAQQDLWYKPMFTDSQPVSRFKSYMSSLSSVFANITATPFG</sequence>
<keyword evidence="3" id="KW-1185">Reference proteome</keyword>
<protein>
    <submittedName>
        <fullName evidence="2">Uncharacterized protein</fullName>
    </submittedName>
</protein>
<dbReference type="AlphaFoldDB" id="A0A922CNW6"/>
<name>A0A922CNW6_MANSE</name>
<keyword evidence="1" id="KW-0732">Signal</keyword>
<proteinExistence type="predicted"/>
<comment type="caution">
    <text evidence="2">The sequence shown here is derived from an EMBL/GenBank/DDBJ whole genome shotgun (WGS) entry which is preliminary data.</text>
</comment>
<evidence type="ECO:0000313" key="2">
    <source>
        <dbReference type="EMBL" id="KAG6453232.1"/>
    </source>
</evidence>
<evidence type="ECO:0000313" key="3">
    <source>
        <dbReference type="Proteomes" id="UP000791440"/>
    </source>
</evidence>
<dbReference type="Proteomes" id="UP000791440">
    <property type="component" value="Unassembled WGS sequence"/>
</dbReference>
<reference evidence="2" key="1">
    <citation type="journal article" date="2016" name="Insect Biochem. Mol. Biol.">
        <title>Multifaceted biological insights from a draft genome sequence of the tobacco hornworm moth, Manduca sexta.</title>
        <authorList>
            <person name="Kanost M.R."/>
            <person name="Arrese E.L."/>
            <person name="Cao X."/>
            <person name="Chen Y.R."/>
            <person name="Chellapilla S."/>
            <person name="Goldsmith M.R."/>
            <person name="Grosse-Wilde E."/>
            <person name="Heckel D.G."/>
            <person name="Herndon N."/>
            <person name="Jiang H."/>
            <person name="Papanicolaou A."/>
            <person name="Qu J."/>
            <person name="Soulages J.L."/>
            <person name="Vogel H."/>
            <person name="Walters J."/>
            <person name="Waterhouse R.M."/>
            <person name="Ahn S.J."/>
            <person name="Almeida F.C."/>
            <person name="An C."/>
            <person name="Aqrawi P."/>
            <person name="Bretschneider A."/>
            <person name="Bryant W.B."/>
            <person name="Bucks S."/>
            <person name="Chao H."/>
            <person name="Chevignon G."/>
            <person name="Christen J.M."/>
            <person name="Clarke D.F."/>
            <person name="Dittmer N.T."/>
            <person name="Ferguson L.C.F."/>
            <person name="Garavelou S."/>
            <person name="Gordon K.H.J."/>
            <person name="Gunaratna R.T."/>
            <person name="Han Y."/>
            <person name="Hauser F."/>
            <person name="He Y."/>
            <person name="Heidel-Fischer H."/>
            <person name="Hirsh A."/>
            <person name="Hu Y."/>
            <person name="Jiang H."/>
            <person name="Kalra D."/>
            <person name="Klinner C."/>
            <person name="Konig C."/>
            <person name="Kovar C."/>
            <person name="Kroll A.R."/>
            <person name="Kuwar S.S."/>
            <person name="Lee S.L."/>
            <person name="Lehman R."/>
            <person name="Li K."/>
            <person name="Li Z."/>
            <person name="Liang H."/>
            <person name="Lovelace S."/>
            <person name="Lu Z."/>
            <person name="Mansfield J.H."/>
            <person name="McCulloch K.J."/>
            <person name="Mathew T."/>
            <person name="Morton B."/>
            <person name="Muzny D.M."/>
            <person name="Neunemann D."/>
            <person name="Ongeri F."/>
            <person name="Pauchet Y."/>
            <person name="Pu L.L."/>
            <person name="Pyrousis I."/>
            <person name="Rao X.J."/>
            <person name="Redding A."/>
            <person name="Roesel C."/>
            <person name="Sanchez-Gracia A."/>
            <person name="Schaack S."/>
            <person name="Shukla A."/>
            <person name="Tetreau G."/>
            <person name="Wang Y."/>
            <person name="Xiong G.H."/>
            <person name="Traut W."/>
            <person name="Walsh T.K."/>
            <person name="Worley K.C."/>
            <person name="Wu D."/>
            <person name="Wu W."/>
            <person name="Wu Y.Q."/>
            <person name="Zhang X."/>
            <person name="Zou Z."/>
            <person name="Zucker H."/>
            <person name="Briscoe A.D."/>
            <person name="Burmester T."/>
            <person name="Clem R.J."/>
            <person name="Feyereisen R."/>
            <person name="Grimmelikhuijzen C.J.P."/>
            <person name="Hamodrakas S.J."/>
            <person name="Hansson B.S."/>
            <person name="Huguet E."/>
            <person name="Jermiin L.S."/>
            <person name="Lan Q."/>
            <person name="Lehman H.K."/>
            <person name="Lorenzen M."/>
            <person name="Merzendorfer H."/>
            <person name="Michalopoulos I."/>
            <person name="Morton D.B."/>
            <person name="Muthukrishnan S."/>
            <person name="Oakeshott J.G."/>
            <person name="Palmer W."/>
            <person name="Park Y."/>
            <person name="Passarelli A.L."/>
            <person name="Rozas J."/>
            <person name="Schwartz L.M."/>
            <person name="Smith W."/>
            <person name="Southgate A."/>
            <person name="Vilcinskas A."/>
            <person name="Vogt R."/>
            <person name="Wang P."/>
            <person name="Werren J."/>
            <person name="Yu X.Q."/>
            <person name="Zhou J.J."/>
            <person name="Brown S.J."/>
            <person name="Scherer S.E."/>
            <person name="Richards S."/>
            <person name="Blissard G.W."/>
        </authorList>
    </citation>
    <scope>NUCLEOTIDE SEQUENCE</scope>
</reference>
<feature type="signal peptide" evidence="1">
    <location>
        <begin position="1"/>
        <end position="23"/>
    </location>
</feature>
<feature type="chain" id="PRO_5037690037" evidence="1">
    <location>
        <begin position="24"/>
        <end position="195"/>
    </location>
</feature>
<organism evidence="2 3">
    <name type="scientific">Manduca sexta</name>
    <name type="common">Tobacco hawkmoth</name>
    <name type="synonym">Tobacco hornworm</name>
    <dbReference type="NCBI Taxonomy" id="7130"/>
    <lineage>
        <taxon>Eukaryota</taxon>
        <taxon>Metazoa</taxon>
        <taxon>Ecdysozoa</taxon>
        <taxon>Arthropoda</taxon>
        <taxon>Hexapoda</taxon>
        <taxon>Insecta</taxon>
        <taxon>Pterygota</taxon>
        <taxon>Neoptera</taxon>
        <taxon>Endopterygota</taxon>
        <taxon>Lepidoptera</taxon>
        <taxon>Glossata</taxon>
        <taxon>Ditrysia</taxon>
        <taxon>Bombycoidea</taxon>
        <taxon>Sphingidae</taxon>
        <taxon>Sphinginae</taxon>
        <taxon>Sphingini</taxon>
        <taxon>Manduca</taxon>
    </lineage>
</organism>
<dbReference type="EMBL" id="JH668439">
    <property type="protein sequence ID" value="KAG6453232.1"/>
    <property type="molecule type" value="Genomic_DNA"/>
</dbReference>
<evidence type="ECO:0000256" key="1">
    <source>
        <dbReference type="SAM" id="SignalP"/>
    </source>
</evidence>
<reference evidence="2" key="2">
    <citation type="submission" date="2020-12" db="EMBL/GenBank/DDBJ databases">
        <authorList>
            <person name="Kanost M."/>
        </authorList>
    </citation>
    <scope>NUCLEOTIDE SEQUENCE</scope>
</reference>
<gene>
    <name evidence="2" type="ORF">O3G_MSEX008033</name>
</gene>
<accession>A0A922CNW6</accession>